<dbReference type="PROSITE" id="PS50005">
    <property type="entry name" value="TPR"/>
    <property type="match status" value="1"/>
</dbReference>
<dbReference type="SUPFAM" id="SSF52540">
    <property type="entry name" value="P-loop containing nucleoside triphosphate hydrolases"/>
    <property type="match status" value="1"/>
</dbReference>
<feature type="repeat" description="TPR" evidence="1">
    <location>
        <begin position="917"/>
        <end position="950"/>
    </location>
</feature>
<dbReference type="SMART" id="SM00028">
    <property type="entry name" value="TPR"/>
    <property type="match status" value="4"/>
</dbReference>
<dbReference type="InterPro" id="IPR024983">
    <property type="entry name" value="CHAT_dom"/>
</dbReference>
<accession>A0A0F3GYW0</accession>
<comment type="caution">
    <text evidence="3">The sequence shown here is derived from an EMBL/GenBank/DDBJ whole genome shotgun (WGS) entry which is preliminary data.</text>
</comment>
<protein>
    <recommendedName>
        <fullName evidence="2">CHAT domain-containing protein</fullName>
    </recommendedName>
</protein>
<keyword evidence="4" id="KW-1185">Reference proteome</keyword>
<name>A0A0F3GYW0_9BACT</name>
<dbReference type="Pfam" id="PF13424">
    <property type="entry name" value="TPR_12"/>
    <property type="match status" value="2"/>
</dbReference>
<dbReference type="InterPro" id="IPR019734">
    <property type="entry name" value="TPR_rpt"/>
</dbReference>
<dbReference type="Pfam" id="PF13181">
    <property type="entry name" value="TPR_8"/>
    <property type="match status" value="1"/>
</dbReference>
<organism evidence="3 4">
    <name type="scientific">Candidatus Magnetobacterium bavaricum</name>
    <dbReference type="NCBI Taxonomy" id="29290"/>
    <lineage>
        <taxon>Bacteria</taxon>
        <taxon>Pseudomonadati</taxon>
        <taxon>Nitrospirota</taxon>
        <taxon>Thermodesulfovibrionia</taxon>
        <taxon>Thermodesulfovibrionales</taxon>
        <taxon>Candidatus Magnetobacteriaceae</taxon>
        <taxon>Candidatus Magnetobacterium</taxon>
    </lineage>
</organism>
<dbReference type="SUPFAM" id="SSF48452">
    <property type="entry name" value="TPR-like"/>
    <property type="match status" value="2"/>
</dbReference>
<dbReference type="Pfam" id="PF12770">
    <property type="entry name" value="CHAT"/>
    <property type="match status" value="1"/>
</dbReference>
<dbReference type="PATRIC" id="fig|29290.4.peg.1012"/>
<dbReference type="PANTHER" id="PTHR19959">
    <property type="entry name" value="KINESIN LIGHT CHAIN"/>
    <property type="match status" value="1"/>
</dbReference>
<dbReference type="Gene3D" id="1.25.40.10">
    <property type="entry name" value="Tetratricopeptide repeat domain"/>
    <property type="match status" value="1"/>
</dbReference>
<evidence type="ECO:0000259" key="2">
    <source>
        <dbReference type="Pfam" id="PF12770"/>
    </source>
</evidence>
<dbReference type="Gene3D" id="3.40.50.300">
    <property type="entry name" value="P-loop containing nucleotide triphosphate hydrolases"/>
    <property type="match status" value="1"/>
</dbReference>
<gene>
    <name evidence="3" type="ORF">MBAV_000769</name>
</gene>
<dbReference type="InterPro" id="IPR011990">
    <property type="entry name" value="TPR-like_helical_dom_sf"/>
</dbReference>
<dbReference type="PANTHER" id="PTHR19959:SF119">
    <property type="entry name" value="FUNGAL LIPASE-LIKE DOMAIN-CONTAINING PROTEIN"/>
    <property type="match status" value="1"/>
</dbReference>
<dbReference type="EMBL" id="LACI01000352">
    <property type="protein sequence ID" value="KJU87027.1"/>
    <property type="molecule type" value="Genomic_DNA"/>
</dbReference>
<sequence length="990" mass="110464">MGYNNASITLAISSVADGQRAVYIDGMLSHYVTESEVADLLAQTRKNLWRTDPAAGAAIGGQLYDLLNRGAGTLQWTVDSARATGAHTHLYVQTPYELTQLPFELLHNGGFVLHNHNIHVIRLVEDRGKLSPVEPKKEPLRMLFMACSPTDLHVHSPLNFEQEEERIFNVTGRYNIGMRVEDTGSIEGLRQANIAGGGFDIIHITGHAGFDEEKGPVLWMEDEVGRPHEVSPAMLWGAIKDYPPKILFLSGCSTGSADDKANTESFAYQMSLKGIKWVLGWGLPVSDDGATLVAAEVYRCLSIGKGIDYAVQSARRLLETRYHPWPLLRLFGDATPIVPLVEPGLPVQKSNPVKLRHKYLTDSNVRVLDSGFVGRRRYVQRGVSVLSGRADKYGLLVRGPAGIGKSCLVGKLVERFADRKELVVFHGVVSEADVIVKLRGLFGKLGNRDGLKILKSDDEYEDKIEALFRNVFKNETPTIIYFDDFEQNLDRNGNQYYVKKEFEGIIRPFLEAFDWAEGRSNVVISSRYPFILELGGENLPDKKLYDIALMSFYGADLGKKIRELESIAQSEHAALYLEYGGGNPRLLEWLNVTARDEGKYDLAVLEARLRGKQDEFIHEYLADVIAKTKGEGFHKFIQRAAVYGEPVDATALEDFGGDEFLATGVDLTLVEREDLSHGEFVYWVTPVIRASMWGKLTAAERFEMHGLAYQWYDGWIAKATEPNYKYMEEAVCHALEVGNIRGACPHARALGDYFDRMVLYRQGRATMEKVAVRVSDAVIDEAKATKDIEVGKFIHEYAYSLWQLGDAKQAIVFFEKSLTIELAVYGERHPSVATSYNNIGGAWRALGDPKQAIAFLEKSLAIWLEVYGERHPSVATSYNNIGLAWDTLGGAKQAIAFYEKSLAIKLEVYGERHPDVATSYNNIGSAWYTLGDPKQAIAFYEKALAILLEVYGERHPYVATSYNNIANVFRQTGDTHKAASYAAKAKAAWS</sequence>
<dbReference type="Proteomes" id="UP000033423">
    <property type="component" value="Unassembled WGS sequence"/>
</dbReference>
<evidence type="ECO:0000313" key="3">
    <source>
        <dbReference type="EMBL" id="KJU87027.1"/>
    </source>
</evidence>
<keyword evidence="1" id="KW-0802">TPR repeat</keyword>
<reference evidence="3 4" key="1">
    <citation type="submission" date="2015-02" db="EMBL/GenBank/DDBJ databases">
        <title>Single-cell genomics of uncultivated deep-branching MTB reveals a conserved set of magnetosome genes.</title>
        <authorList>
            <person name="Kolinko S."/>
            <person name="Richter M."/>
            <person name="Glockner F.O."/>
            <person name="Brachmann A."/>
            <person name="Schuler D."/>
        </authorList>
    </citation>
    <scope>NUCLEOTIDE SEQUENCE [LARGE SCALE GENOMIC DNA]</scope>
    <source>
        <strain evidence="3">TM-1</strain>
    </source>
</reference>
<feature type="domain" description="CHAT" evidence="2">
    <location>
        <begin position="62"/>
        <end position="317"/>
    </location>
</feature>
<evidence type="ECO:0000256" key="1">
    <source>
        <dbReference type="PROSITE-ProRule" id="PRU00339"/>
    </source>
</evidence>
<dbReference type="InterPro" id="IPR027417">
    <property type="entry name" value="P-loop_NTPase"/>
</dbReference>
<proteinExistence type="predicted"/>
<dbReference type="AlphaFoldDB" id="A0A0F3GYW0"/>
<evidence type="ECO:0000313" key="4">
    <source>
        <dbReference type="Proteomes" id="UP000033423"/>
    </source>
</evidence>